<organism evidence="8 9">
    <name type="scientific">Lophiostoma macrostomum CBS 122681</name>
    <dbReference type="NCBI Taxonomy" id="1314788"/>
    <lineage>
        <taxon>Eukaryota</taxon>
        <taxon>Fungi</taxon>
        <taxon>Dikarya</taxon>
        <taxon>Ascomycota</taxon>
        <taxon>Pezizomycotina</taxon>
        <taxon>Dothideomycetes</taxon>
        <taxon>Pleosporomycetidae</taxon>
        <taxon>Pleosporales</taxon>
        <taxon>Lophiostomataceae</taxon>
        <taxon>Lophiostoma</taxon>
    </lineage>
</organism>
<keyword evidence="9" id="KW-1185">Reference proteome</keyword>
<dbReference type="GO" id="GO:0045122">
    <property type="term" value="P:aflatoxin biosynthetic process"/>
    <property type="evidence" value="ECO:0007669"/>
    <property type="project" value="InterPro"/>
</dbReference>
<feature type="domain" description="Aflatoxin regulatory protein" evidence="7">
    <location>
        <begin position="209"/>
        <end position="302"/>
    </location>
</feature>
<dbReference type="GO" id="GO:0046872">
    <property type="term" value="F:metal ion binding"/>
    <property type="evidence" value="ECO:0007669"/>
    <property type="project" value="UniProtKB-KW"/>
</dbReference>
<dbReference type="AlphaFoldDB" id="A0A6A6TDU5"/>
<evidence type="ECO:0000259" key="7">
    <source>
        <dbReference type="Pfam" id="PF08493"/>
    </source>
</evidence>
<dbReference type="GO" id="GO:0005634">
    <property type="term" value="C:nucleus"/>
    <property type="evidence" value="ECO:0007669"/>
    <property type="project" value="InterPro"/>
</dbReference>
<accession>A0A6A6TDU5</accession>
<gene>
    <name evidence="8" type="ORF">K491DRAFT_322845</name>
</gene>
<keyword evidence="3" id="KW-0238">DNA-binding</keyword>
<evidence type="ECO:0000313" key="9">
    <source>
        <dbReference type="Proteomes" id="UP000799324"/>
    </source>
</evidence>
<dbReference type="Pfam" id="PF08493">
    <property type="entry name" value="AflR"/>
    <property type="match status" value="1"/>
</dbReference>
<protein>
    <recommendedName>
        <fullName evidence="7">Aflatoxin regulatory protein domain-containing protein</fullName>
    </recommendedName>
</protein>
<keyword evidence="5" id="KW-0539">Nucleus</keyword>
<sequence length="406" mass="44222">MRCSLGGLSEAQAYTLSRLGKPRKNRNPDGSIMRDVSPASSCGPLGPRPDMIPRTTSNTVESSPEPADPFFFGPATPEFHYQDAFMANSGFDGSQSPYSDTGSFVNRWSNEDPIMFQSPTELFTSMPQQFSQPSPPYIAHSRTTSVQSQPEMFAPMDGLDNSPPLSSPQWFGMPEPHGLGLFVPEKMTSPQPMAPAPLPTPPVTATVQNHDCTQFAFQTLNSLCSPPASQPSASDFNGNTNGLPTLDTVLSTNKSAVDKLFVLLGCPCASNPHFSTTIAFTIMKILAWYQAVAGANHGTAESPLHPQMEAFAANPVSNGEEDTVRTQLVLGELRRVEKLIDKFQERYCKTANPAETGIEGGVYSSLESLLRTRVRDTFKLTMKVAPEEIKRQVASRQNRARTNTIP</sequence>
<dbReference type="OrthoDB" id="2943660at2759"/>
<name>A0A6A6TDU5_9PLEO</name>
<feature type="region of interest" description="Disordered" evidence="6">
    <location>
        <begin position="16"/>
        <end position="68"/>
    </location>
</feature>
<evidence type="ECO:0000256" key="6">
    <source>
        <dbReference type="SAM" id="MobiDB-lite"/>
    </source>
</evidence>
<evidence type="ECO:0000256" key="4">
    <source>
        <dbReference type="ARBA" id="ARBA00023163"/>
    </source>
</evidence>
<evidence type="ECO:0000256" key="3">
    <source>
        <dbReference type="ARBA" id="ARBA00023125"/>
    </source>
</evidence>
<dbReference type="Proteomes" id="UP000799324">
    <property type="component" value="Unassembled WGS sequence"/>
</dbReference>
<evidence type="ECO:0000256" key="2">
    <source>
        <dbReference type="ARBA" id="ARBA00023015"/>
    </source>
</evidence>
<dbReference type="EMBL" id="MU004324">
    <property type="protein sequence ID" value="KAF2657501.1"/>
    <property type="molecule type" value="Genomic_DNA"/>
</dbReference>
<keyword evidence="2" id="KW-0805">Transcription regulation</keyword>
<proteinExistence type="predicted"/>
<evidence type="ECO:0000256" key="5">
    <source>
        <dbReference type="ARBA" id="ARBA00023242"/>
    </source>
</evidence>
<keyword evidence="1" id="KW-0479">Metal-binding</keyword>
<evidence type="ECO:0000256" key="1">
    <source>
        <dbReference type="ARBA" id="ARBA00022723"/>
    </source>
</evidence>
<evidence type="ECO:0000313" key="8">
    <source>
        <dbReference type="EMBL" id="KAF2657501.1"/>
    </source>
</evidence>
<reference evidence="8" key="1">
    <citation type="journal article" date="2020" name="Stud. Mycol.">
        <title>101 Dothideomycetes genomes: a test case for predicting lifestyles and emergence of pathogens.</title>
        <authorList>
            <person name="Haridas S."/>
            <person name="Albert R."/>
            <person name="Binder M."/>
            <person name="Bloem J."/>
            <person name="Labutti K."/>
            <person name="Salamov A."/>
            <person name="Andreopoulos B."/>
            <person name="Baker S."/>
            <person name="Barry K."/>
            <person name="Bills G."/>
            <person name="Bluhm B."/>
            <person name="Cannon C."/>
            <person name="Castanera R."/>
            <person name="Culley D."/>
            <person name="Daum C."/>
            <person name="Ezra D."/>
            <person name="Gonzalez J."/>
            <person name="Henrissat B."/>
            <person name="Kuo A."/>
            <person name="Liang C."/>
            <person name="Lipzen A."/>
            <person name="Lutzoni F."/>
            <person name="Magnuson J."/>
            <person name="Mondo S."/>
            <person name="Nolan M."/>
            <person name="Ohm R."/>
            <person name="Pangilinan J."/>
            <person name="Park H.-J."/>
            <person name="Ramirez L."/>
            <person name="Alfaro M."/>
            <person name="Sun H."/>
            <person name="Tritt A."/>
            <person name="Yoshinaga Y."/>
            <person name="Zwiers L.-H."/>
            <person name="Turgeon B."/>
            <person name="Goodwin S."/>
            <person name="Spatafora J."/>
            <person name="Crous P."/>
            <person name="Grigoriev I."/>
        </authorList>
    </citation>
    <scope>NUCLEOTIDE SEQUENCE</scope>
    <source>
        <strain evidence="8">CBS 122681</strain>
    </source>
</reference>
<dbReference type="GO" id="GO:0006355">
    <property type="term" value="P:regulation of DNA-templated transcription"/>
    <property type="evidence" value="ECO:0007669"/>
    <property type="project" value="InterPro"/>
</dbReference>
<dbReference type="GO" id="GO:0003677">
    <property type="term" value="F:DNA binding"/>
    <property type="evidence" value="ECO:0007669"/>
    <property type="project" value="UniProtKB-KW"/>
</dbReference>
<dbReference type="InterPro" id="IPR013700">
    <property type="entry name" value="AflR"/>
</dbReference>
<keyword evidence="4" id="KW-0804">Transcription</keyword>